<proteinExistence type="predicted"/>
<dbReference type="EMBL" id="LR796611">
    <property type="protein sequence ID" value="CAB4154247.1"/>
    <property type="molecule type" value="Genomic_DNA"/>
</dbReference>
<reference evidence="2" key="1">
    <citation type="submission" date="2020-04" db="EMBL/GenBank/DDBJ databases">
        <authorList>
            <person name="Chiriac C."/>
            <person name="Salcher M."/>
            <person name="Ghai R."/>
            <person name="Kavagutti S V."/>
        </authorList>
    </citation>
    <scope>NUCLEOTIDE SEQUENCE</scope>
</reference>
<accession>A0A6J5N665</accession>
<sequence length="103" mass="11351">MKSTGKGMSLSTNFDATVIRYFDENAKLLLSKHNDYGPTNISNAPGGPINGLRVRMHDKLARINHLTDSGNAPEHEALRDSFIDLANYAIIGLLVLDGEWPEK</sequence>
<protein>
    <submittedName>
        <fullName evidence="2">Clostridium phage phiCTP1, Gp74</fullName>
    </submittedName>
</protein>
<name>A0A6J5N665_9CAUD</name>
<evidence type="ECO:0000313" key="2">
    <source>
        <dbReference type="EMBL" id="CAB4154247.1"/>
    </source>
</evidence>
<evidence type="ECO:0000259" key="1">
    <source>
        <dbReference type="Pfam" id="PF07659"/>
    </source>
</evidence>
<organism evidence="2">
    <name type="scientific">uncultured Caudovirales phage</name>
    <dbReference type="NCBI Taxonomy" id="2100421"/>
    <lineage>
        <taxon>Viruses</taxon>
        <taxon>Duplodnaviria</taxon>
        <taxon>Heunggongvirae</taxon>
        <taxon>Uroviricota</taxon>
        <taxon>Caudoviricetes</taxon>
        <taxon>Peduoviridae</taxon>
        <taxon>Maltschvirus</taxon>
        <taxon>Maltschvirus maltsch</taxon>
    </lineage>
</organism>
<gene>
    <name evidence="2" type="ORF">UFOVP631_20</name>
</gene>
<dbReference type="InterPro" id="IPR011630">
    <property type="entry name" value="DUF1599"/>
</dbReference>
<feature type="domain" description="Nucleotide modification associated" evidence="1">
    <location>
        <begin position="55"/>
        <end position="95"/>
    </location>
</feature>
<dbReference type="Pfam" id="PF07659">
    <property type="entry name" value="DUF1599"/>
    <property type="match status" value="1"/>
</dbReference>